<organism evidence="1 2">
    <name type="scientific">Capillimicrobium parvum</name>
    <dbReference type="NCBI Taxonomy" id="2884022"/>
    <lineage>
        <taxon>Bacteria</taxon>
        <taxon>Bacillati</taxon>
        <taxon>Actinomycetota</taxon>
        <taxon>Thermoleophilia</taxon>
        <taxon>Solirubrobacterales</taxon>
        <taxon>Capillimicrobiaceae</taxon>
        <taxon>Capillimicrobium</taxon>
    </lineage>
</organism>
<dbReference type="RefSeq" id="WP_259315147.1">
    <property type="nucleotide sequence ID" value="NZ_CP087164.1"/>
</dbReference>
<dbReference type="AlphaFoldDB" id="A0A9E7BZL7"/>
<name>A0A9E7BZL7_9ACTN</name>
<dbReference type="KEGG" id="sbae:DSM104329_01849"/>
<evidence type="ECO:0000313" key="1">
    <source>
        <dbReference type="EMBL" id="UGS35461.1"/>
    </source>
</evidence>
<gene>
    <name evidence="1" type="ORF">DSM104329_01849</name>
</gene>
<sequence length="55" mass="6254">MPAFAADQELDRLAAEREAWDAYLATLLGLEGPEYESAEVQAWERLQDRLAETSR</sequence>
<keyword evidence="2" id="KW-1185">Reference proteome</keyword>
<dbReference type="Proteomes" id="UP001162834">
    <property type="component" value="Chromosome"/>
</dbReference>
<accession>A0A9E7BZL7</accession>
<evidence type="ECO:0000313" key="2">
    <source>
        <dbReference type="Proteomes" id="UP001162834"/>
    </source>
</evidence>
<protein>
    <submittedName>
        <fullName evidence="1">Uncharacterized protein</fullName>
    </submittedName>
</protein>
<dbReference type="EMBL" id="CP087164">
    <property type="protein sequence ID" value="UGS35461.1"/>
    <property type="molecule type" value="Genomic_DNA"/>
</dbReference>
<proteinExistence type="predicted"/>
<reference evidence="1" key="1">
    <citation type="journal article" date="2022" name="Int. J. Syst. Evol. Microbiol.">
        <title>Pseudomonas aegrilactucae sp. nov. and Pseudomonas morbosilactucae sp. nov., pathogens causing bacterial rot of lettuce in Japan.</title>
        <authorList>
            <person name="Sawada H."/>
            <person name="Fujikawa T."/>
            <person name="Satou M."/>
        </authorList>
    </citation>
    <scope>NUCLEOTIDE SEQUENCE</scope>
    <source>
        <strain evidence="1">0166_1</strain>
    </source>
</reference>